<dbReference type="Proteomes" id="UP000190367">
    <property type="component" value="Unassembled WGS sequence"/>
</dbReference>
<dbReference type="PROSITE" id="PS51352">
    <property type="entry name" value="THIOREDOXIN_2"/>
    <property type="match status" value="1"/>
</dbReference>
<dbReference type="RefSeq" id="WP_078672691.1">
    <property type="nucleotide sequence ID" value="NZ_FUWZ01000006.1"/>
</dbReference>
<organism evidence="4 5">
    <name type="scientific">Chitinophaga eiseniae</name>
    <dbReference type="NCBI Taxonomy" id="634771"/>
    <lineage>
        <taxon>Bacteria</taxon>
        <taxon>Pseudomonadati</taxon>
        <taxon>Bacteroidota</taxon>
        <taxon>Chitinophagia</taxon>
        <taxon>Chitinophagales</taxon>
        <taxon>Chitinophagaceae</taxon>
        <taxon>Chitinophaga</taxon>
    </lineage>
</organism>
<dbReference type="PROSITE" id="PS00194">
    <property type="entry name" value="THIOREDOXIN_1"/>
    <property type="match status" value="1"/>
</dbReference>
<keyword evidence="1" id="KW-0676">Redox-active center</keyword>
<dbReference type="PANTHER" id="PTHR10438:SF425">
    <property type="entry name" value="THIOREDOXIN H1"/>
    <property type="match status" value="1"/>
</dbReference>
<feature type="domain" description="Thioredoxin" evidence="3">
    <location>
        <begin position="11"/>
        <end position="169"/>
    </location>
</feature>
<evidence type="ECO:0000259" key="3">
    <source>
        <dbReference type="PROSITE" id="PS51352"/>
    </source>
</evidence>
<protein>
    <submittedName>
        <fullName evidence="4">Thioredoxin</fullName>
    </submittedName>
</protein>
<dbReference type="AlphaFoldDB" id="A0A1T4TVD6"/>
<evidence type="ECO:0000256" key="1">
    <source>
        <dbReference type="ARBA" id="ARBA00023284"/>
    </source>
</evidence>
<gene>
    <name evidence="4" type="ORF">SAMN04488128_106346</name>
</gene>
<name>A0A1T4TVD6_9BACT</name>
<evidence type="ECO:0000313" key="5">
    <source>
        <dbReference type="Proteomes" id="UP000190367"/>
    </source>
</evidence>
<dbReference type="InterPro" id="IPR036249">
    <property type="entry name" value="Thioredoxin-like_sf"/>
</dbReference>
<keyword evidence="5" id="KW-1185">Reference proteome</keyword>
<keyword evidence="2" id="KW-0732">Signal</keyword>
<evidence type="ECO:0000313" key="4">
    <source>
        <dbReference type="EMBL" id="SKA44189.1"/>
    </source>
</evidence>
<dbReference type="InterPro" id="IPR050620">
    <property type="entry name" value="Thioredoxin_H-type-like"/>
</dbReference>
<dbReference type="STRING" id="634771.SAMN04488128_106346"/>
<dbReference type="OrthoDB" id="120730at2"/>
<accession>A0A1T4TVD6</accession>
<dbReference type="SUPFAM" id="SSF52833">
    <property type="entry name" value="Thioredoxin-like"/>
    <property type="match status" value="1"/>
</dbReference>
<proteinExistence type="predicted"/>
<dbReference type="Gene3D" id="3.40.30.10">
    <property type="entry name" value="Glutaredoxin"/>
    <property type="match status" value="1"/>
</dbReference>
<dbReference type="InterPro" id="IPR013766">
    <property type="entry name" value="Thioredoxin_domain"/>
</dbReference>
<dbReference type="EMBL" id="FUWZ01000006">
    <property type="protein sequence ID" value="SKA44189.1"/>
    <property type="molecule type" value="Genomic_DNA"/>
</dbReference>
<sequence length="407" mass="46440">MKKLAFFCFLVLVCSSVFAQTGIPFFKGSWKELLKEARQQDKMIFVDVYTEWCGPCKYMDREVFTDRRVAQKYEAPFIAYKLDAEKGEGVTLARKYNVGAYPTFLFLNSDGYLVHKAVGEREKAPFIQLADAAVRAGADKNNPGNLEKIFKEGNREPEFLKQYLRSLAAADLDNSEVLDAYFTTIPLPVLKDDSTLLFLARQINGARSAALIYLMDHYHLMSDASKVQVGDRLFEKLIRKSAGVAFTERRLVEYNALLTFGKRLYGLNAGQQAFLNRLDLLYSALVRDYSLLKKAGYRMAERPFGVSMDSIRQEDKRRYDKIIQPFLSGEKDSTKMPGFAEERKIATRIYSREISDLLYTAAHAFAQLPSSEKQALADALLWARRCNALMPDTKVFVDLIEELEKKK</sequence>
<feature type="signal peptide" evidence="2">
    <location>
        <begin position="1"/>
        <end position="19"/>
    </location>
</feature>
<reference evidence="5" key="1">
    <citation type="submission" date="2017-02" db="EMBL/GenBank/DDBJ databases">
        <authorList>
            <person name="Varghese N."/>
            <person name="Submissions S."/>
        </authorList>
    </citation>
    <scope>NUCLEOTIDE SEQUENCE [LARGE SCALE GENOMIC DNA]</scope>
    <source>
        <strain evidence="5">DSM 22224</strain>
    </source>
</reference>
<dbReference type="Pfam" id="PF00085">
    <property type="entry name" value="Thioredoxin"/>
    <property type="match status" value="1"/>
</dbReference>
<feature type="chain" id="PRO_5012142868" evidence="2">
    <location>
        <begin position="20"/>
        <end position="407"/>
    </location>
</feature>
<dbReference type="InterPro" id="IPR017937">
    <property type="entry name" value="Thioredoxin_CS"/>
</dbReference>
<dbReference type="PANTHER" id="PTHR10438">
    <property type="entry name" value="THIOREDOXIN"/>
    <property type="match status" value="1"/>
</dbReference>
<evidence type="ECO:0000256" key="2">
    <source>
        <dbReference type="SAM" id="SignalP"/>
    </source>
</evidence>